<sequence length="77" mass="8696">MAGVANIVQNLKLDNGFLGARGQNVQLHFMQTMDGNFVPESVVYLVMKVSIQESVQEIKWSSGYAQNGKYIYEYSFI</sequence>
<reference evidence="1 2" key="2">
    <citation type="submission" date="2018-11" db="EMBL/GenBank/DDBJ databases">
        <authorList>
            <consortium name="Pathogen Informatics"/>
        </authorList>
    </citation>
    <scope>NUCLEOTIDE SEQUENCE [LARGE SCALE GENOMIC DNA]</scope>
    <source>
        <strain evidence="1">Dakar</strain>
        <strain evidence="2">Dakar, Senegal</strain>
    </source>
</reference>
<organism evidence="3">
    <name type="scientific">Schistosoma curassoni</name>
    <dbReference type="NCBI Taxonomy" id="6186"/>
    <lineage>
        <taxon>Eukaryota</taxon>
        <taxon>Metazoa</taxon>
        <taxon>Spiralia</taxon>
        <taxon>Lophotrochozoa</taxon>
        <taxon>Platyhelminthes</taxon>
        <taxon>Trematoda</taxon>
        <taxon>Digenea</taxon>
        <taxon>Strigeidida</taxon>
        <taxon>Schistosomatoidea</taxon>
        <taxon>Schistosomatidae</taxon>
        <taxon>Schistosoma</taxon>
    </lineage>
</organism>
<keyword evidence="2" id="KW-1185">Reference proteome</keyword>
<gene>
    <name evidence="1" type="ORF">SCUD_LOCUS10351</name>
</gene>
<accession>A0A183K5S6</accession>
<dbReference type="WBParaSite" id="SCUD_0001035101-mRNA-1">
    <property type="protein sequence ID" value="SCUD_0001035101-mRNA-1"/>
    <property type="gene ID" value="SCUD_0001035101"/>
</dbReference>
<evidence type="ECO:0000313" key="1">
    <source>
        <dbReference type="EMBL" id="VDP39479.1"/>
    </source>
</evidence>
<proteinExistence type="predicted"/>
<evidence type="ECO:0000313" key="2">
    <source>
        <dbReference type="Proteomes" id="UP000279833"/>
    </source>
</evidence>
<dbReference type="Proteomes" id="UP000279833">
    <property type="component" value="Unassembled WGS sequence"/>
</dbReference>
<dbReference type="AlphaFoldDB" id="A0A183K5S6"/>
<dbReference type="EMBL" id="UZAK01033729">
    <property type="protein sequence ID" value="VDP39479.1"/>
    <property type="molecule type" value="Genomic_DNA"/>
</dbReference>
<name>A0A183K5S6_9TREM</name>
<protein>
    <submittedName>
        <fullName evidence="3">WIF domain-containing protein</fullName>
    </submittedName>
</protein>
<reference evidence="3" key="1">
    <citation type="submission" date="2016-06" db="UniProtKB">
        <authorList>
            <consortium name="WormBaseParasite"/>
        </authorList>
    </citation>
    <scope>IDENTIFICATION</scope>
</reference>
<evidence type="ECO:0000313" key="3">
    <source>
        <dbReference type="WBParaSite" id="SCUD_0001035101-mRNA-1"/>
    </source>
</evidence>